<comment type="caution">
    <text evidence="6">The sequence shown here is derived from an EMBL/GenBank/DDBJ whole genome shotgun (WGS) entry which is preliminary data.</text>
</comment>
<name>A0A7W7T056_9PSEU</name>
<dbReference type="PANTHER" id="PTHR12684">
    <property type="entry name" value="PUTATIVE PHOSPHOTRANSFERASE"/>
    <property type="match status" value="1"/>
</dbReference>
<dbReference type="GO" id="GO:0006388">
    <property type="term" value="P:tRNA splicing, via endonucleolytic cleavage and ligation"/>
    <property type="evidence" value="ECO:0007669"/>
    <property type="project" value="UniProtKB-UniRule"/>
</dbReference>
<dbReference type="RefSeq" id="WP_184667000.1">
    <property type="nucleotide sequence ID" value="NZ_BAABAI010000023.1"/>
</dbReference>
<accession>A0A7W7T056</accession>
<evidence type="ECO:0000313" key="6">
    <source>
        <dbReference type="EMBL" id="MBB4964153.1"/>
    </source>
</evidence>
<dbReference type="HAMAP" id="MF_00299">
    <property type="entry name" value="KptA"/>
    <property type="match status" value="1"/>
</dbReference>
<dbReference type="InterPro" id="IPR042080">
    <property type="entry name" value="RNA_2'-PTrans_N"/>
</dbReference>
<dbReference type="EMBL" id="JACHJS010000001">
    <property type="protein sequence ID" value="MBB4964153.1"/>
    <property type="molecule type" value="Genomic_DNA"/>
</dbReference>
<evidence type="ECO:0000256" key="5">
    <source>
        <dbReference type="HAMAP-Rule" id="MF_00299"/>
    </source>
</evidence>
<comment type="similarity">
    <text evidence="1 5">Belongs to the KptA/TPT1 family.</text>
</comment>
<keyword evidence="2 5" id="KW-0808">Transferase</keyword>
<keyword evidence="7" id="KW-1185">Reference proteome</keyword>
<dbReference type="InterPro" id="IPR002745">
    <property type="entry name" value="Ptrans_KptA/Tpt1"/>
</dbReference>
<dbReference type="Gene3D" id="1.10.10.970">
    <property type="entry name" value="RNA 2'-phosphotransferase, Tpt1/KptA family, N-terminal domain"/>
    <property type="match status" value="1"/>
</dbReference>
<dbReference type="Pfam" id="PF01885">
    <property type="entry name" value="PTS_2-RNA"/>
    <property type="match status" value="1"/>
</dbReference>
<dbReference type="EC" id="2.7.1.-" evidence="5"/>
<protein>
    <recommendedName>
        <fullName evidence="5">Probable RNA 2'-phosphotransferase</fullName>
        <ecNumber evidence="5">2.7.1.-</ecNumber>
    </recommendedName>
</protein>
<dbReference type="GO" id="GO:0003950">
    <property type="term" value="F:NAD+ poly-ADP-ribosyltransferase activity"/>
    <property type="evidence" value="ECO:0007669"/>
    <property type="project" value="InterPro"/>
</dbReference>
<gene>
    <name evidence="5" type="primary">kptA</name>
    <name evidence="6" type="ORF">F4559_001512</name>
</gene>
<evidence type="ECO:0000313" key="7">
    <source>
        <dbReference type="Proteomes" id="UP000542674"/>
    </source>
</evidence>
<dbReference type="InterPro" id="IPR042081">
    <property type="entry name" value="RNA_2'-PTrans_C"/>
</dbReference>
<sequence length="174" mass="19285">MEERNMVRLSKRMSRHLRHAPQEIGLTPDPAGWVDLDAFVAALRVPRDHVLEVVERDNKQRYAVEDGRIRANQGHTIEVDLDLPATEPPAVLYHGTAERVVPEILDKGLRPMRRHAVHLSTAVDTARQVGGRHGRPAVLVVDAAAMQEAGHVFRVSANGVWLVDAVPPEFLSGL</sequence>
<dbReference type="InterPro" id="IPR022928">
    <property type="entry name" value="RNA_2'-PTrans_KptA"/>
</dbReference>
<dbReference type="AlphaFoldDB" id="A0A7W7T056"/>
<evidence type="ECO:0000256" key="2">
    <source>
        <dbReference type="ARBA" id="ARBA00022679"/>
    </source>
</evidence>
<dbReference type="Proteomes" id="UP000542674">
    <property type="component" value="Unassembled WGS sequence"/>
</dbReference>
<evidence type="ECO:0000256" key="4">
    <source>
        <dbReference type="ARBA" id="ARBA00025212"/>
    </source>
</evidence>
<dbReference type="PANTHER" id="PTHR12684:SF2">
    <property type="entry name" value="TRNA 2'-PHOSPHOTRANSFERASE 1"/>
    <property type="match status" value="1"/>
</dbReference>
<keyword evidence="3 5" id="KW-0520">NAD</keyword>
<dbReference type="GO" id="GO:0000215">
    <property type="term" value="F:tRNA 2'-phosphotransferase activity"/>
    <property type="evidence" value="ECO:0007669"/>
    <property type="project" value="TreeGrafter"/>
</dbReference>
<proteinExistence type="inferred from homology"/>
<reference evidence="6 7" key="1">
    <citation type="submission" date="2020-08" db="EMBL/GenBank/DDBJ databases">
        <title>Sequencing the genomes of 1000 actinobacteria strains.</title>
        <authorList>
            <person name="Klenk H.-P."/>
        </authorList>
    </citation>
    <scope>NUCLEOTIDE SEQUENCE [LARGE SCALE GENOMIC DNA]</scope>
    <source>
        <strain evidence="6 7">DSM 45084</strain>
    </source>
</reference>
<evidence type="ECO:0000256" key="1">
    <source>
        <dbReference type="ARBA" id="ARBA00009836"/>
    </source>
</evidence>
<evidence type="ECO:0000256" key="3">
    <source>
        <dbReference type="ARBA" id="ARBA00023027"/>
    </source>
</evidence>
<organism evidence="6 7">
    <name type="scientific">Saccharothrix violaceirubra</name>
    <dbReference type="NCBI Taxonomy" id="413306"/>
    <lineage>
        <taxon>Bacteria</taxon>
        <taxon>Bacillati</taxon>
        <taxon>Actinomycetota</taxon>
        <taxon>Actinomycetes</taxon>
        <taxon>Pseudonocardiales</taxon>
        <taxon>Pseudonocardiaceae</taxon>
        <taxon>Saccharothrix</taxon>
    </lineage>
</organism>
<comment type="function">
    <text evidence="4 5">Removes the 2'-phosphate from RNA via an intermediate in which the phosphate is ADP-ribosylated by NAD followed by a presumed transesterification to release the RNA and generate ADP-ribose 1''-2''-cyclic phosphate (APPR&gt;P). May function as an ADP-ribosylase.</text>
</comment>
<dbReference type="Gene3D" id="3.20.170.30">
    <property type="match status" value="1"/>
</dbReference>
<dbReference type="SUPFAM" id="SSF56399">
    <property type="entry name" value="ADP-ribosylation"/>
    <property type="match status" value="1"/>
</dbReference>